<evidence type="ECO:0000313" key="13">
    <source>
        <dbReference type="EMBL" id="WZL77042.1"/>
    </source>
</evidence>
<dbReference type="Pfam" id="PF00528">
    <property type="entry name" value="BPD_transp_1"/>
    <property type="match status" value="1"/>
</dbReference>
<feature type="transmembrane region" description="Helical" evidence="11">
    <location>
        <begin position="12"/>
        <end position="31"/>
    </location>
</feature>
<keyword evidence="14" id="KW-1185">Reference proteome</keyword>
<dbReference type="RefSeq" id="WP_369019208.1">
    <property type="nucleotide sequence ID" value="NZ_CP121689.1"/>
</dbReference>
<comment type="function">
    <text evidence="1">Part of the ABC transporter complex MalEFGK involved in maltose/maltodextrin import. Probably responsible for the translocation of the substrate across the membrane.</text>
</comment>
<feature type="transmembrane region" description="Helical" evidence="11">
    <location>
        <begin position="262"/>
        <end position="282"/>
    </location>
</feature>
<dbReference type="Proteomes" id="UP001461341">
    <property type="component" value="Chromosome"/>
</dbReference>
<dbReference type="CDD" id="cd06261">
    <property type="entry name" value="TM_PBP2"/>
    <property type="match status" value="1"/>
</dbReference>
<feature type="domain" description="ABC transmembrane type-1" evidence="12">
    <location>
        <begin position="90"/>
        <end position="282"/>
    </location>
</feature>
<dbReference type="InterPro" id="IPR035906">
    <property type="entry name" value="MetI-like_sf"/>
</dbReference>
<dbReference type="PANTHER" id="PTHR32243:SF50">
    <property type="entry name" value="MALTOSE_MALTODEXTRIN TRANSPORT SYSTEM PERMEASE PROTEIN MALG"/>
    <property type="match status" value="1"/>
</dbReference>
<keyword evidence="9 11" id="KW-0472">Membrane</keyword>
<keyword evidence="6" id="KW-0762">Sugar transport</keyword>
<evidence type="ECO:0000256" key="2">
    <source>
        <dbReference type="ARBA" id="ARBA00004651"/>
    </source>
</evidence>
<dbReference type="InterPro" id="IPR000515">
    <property type="entry name" value="MetI-like"/>
</dbReference>
<evidence type="ECO:0000256" key="5">
    <source>
        <dbReference type="ARBA" id="ARBA00022475"/>
    </source>
</evidence>
<comment type="similarity">
    <text evidence="3">Belongs to the binding-protein-dependent transport system permease family. MalFG subfamily.</text>
</comment>
<protein>
    <recommendedName>
        <fullName evidence="10">Maltose/maltodextrin transport system permease protein MalG</fullName>
    </recommendedName>
</protein>
<gene>
    <name evidence="13" type="ORF">QBE54_04795</name>
</gene>
<organism evidence="13 14">
    <name type="scientific">Thermatribacter velox</name>
    <dbReference type="NCBI Taxonomy" id="3039681"/>
    <lineage>
        <taxon>Bacteria</taxon>
        <taxon>Pseudomonadati</taxon>
        <taxon>Atribacterota</taxon>
        <taxon>Atribacteria</taxon>
        <taxon>Atribacterales</taxon>
        <taxon>Thermatribacteraceae</taxon>
        <taxon>Thermatribacter</taxon>
    </lineage>
</organism>
<evidence type="ECO:0000256" key="8">
    <source>
        <dbReference type="ARBA" id="ARBA00022989"/>
    </source>
</evidence>
<name>A0ABZ2YEQ5_9BACT</name>
<evidence type="ECO:0000256" key="10">
    <source>
        <dbReference type="ARBA" id="ARBA00041109"/>
    </source>
</evidence>
<keyword evidence="7 11" id="KW-0812">Transmembrane</keyword>
<evidence type="ECO:0000256" key="6">
    <source>
        <dbReference type="ARBA" id="ARBA00022597"/>
    </source>
</evidence>
<feature type="transmembrane region" description="Helical" evidence="11">
    <location>
        <begin position="128"/>
        <end position="149"/>
    </location>
</feature>
<feature type="transmembrane region" description="Helical" evidence="11">
    <location>
        <begin position="202"/>
        <end position="225"/>
    </location>
</feature>
<accession>A0ABZ2YEQ5</accession>
<sequence>MRKRNFSKNIQIIIFSVILLLWIFIPVYWIIKTAFSPEEEAWNLAPSSNLTLNNFRKIFSGKRELAPGEISMEEVTGVSLTISSTINRPLLNTLWVSVLAVTFTMVVSSLAGYNLARFVYPGKKFASSLILFAYVFPPFILMVPMTLILKRIGLTDSLFGLSIVHLAYTIPFATYMLSGYFMGIPRELDEAAMVDGCSRFQAFLRITLPLAAPGLVTVAIFSFVLSWGDVIFATVLINDVDKYTLPLHIGFFLYGGEIVDPGALAATTIFAGLVPALLYLTVQRFVRMGIVAGAVKG</sequence>
<keyword evidence="8 11" id="KW-1133">Transmembrane helix</keyword>
<dbReference type="PANTHER" id="PTHR32243">
    <property type="entry name" value="MALTOSE TRANSPORT SYSTEM PERMEASE-RELATED"/>
    <property type="match status" value="1"/>
</dbReference>
<evidence type="ECO:0000256" key="1">
    <source>
        <dbReference type="ARBA" id="ARBA00002264"/>
    </source>
</evidence>
<evidence type="ECO:0000256" key="3">
    <source>
        <dbReference type="ARBA" id="ARBA00009047"/>
    </source>
</evidence>
<dbReference type="EMBL" id="CP121689">
    <property type="protein sequence ID" value="WZL77042.1"/>
    <property type="molecule type" value="Genomic_DNA"/>
</dbReference>
<dbReference type="SUPFAM" id="SSF161098">
    <property type="entry name" value="MetI-like"/>
    <property type="match status" value="1"/>
</dbReference>
<evidence type="ECO:0000256" key="4">
    <source>
        <dbReference type="ARBA" id="ARBA00022448"/>
    </source>
</evidence>
<dbReference type="PROSITE" id="PS50928">
    <property type="entry name" value="ABC_TM1"/>
    <property type="match status" value="1"/>
</dbReference>
<proteinExistence type="inferred from homology"/>
<reference evidence="13 14" key="1">
    <citation type="submission" date="2023-03" db="EMBL/GenBank/DDBJ databases">
        <title>Novel Species.</title>
        <authorList>
            <person name="Ma S."/>
        </authorList>
    </citation>
    <scope>NUCLEOTIDE SEQUENCE [LARGE SCALE GENOMIC DNA]</scope>
    <source>
        <strain evidence="13 14">B11</strain>
    </source>
</reference>
<evidence type="ECO:0000259" key="12">
    <source>
        <dbReference type="PROSITE" id="PS50928"/>
    </source>
</evidence>
<evidence type="ECO:0000313" key="14">
    <source>
        <dbReference type="Proteomes" id="UP001461341"/>
    </source>
</evidence>
<evidence type="ECO:0000256" key="9">
    <source>
        <dbReference type="ARBA" id="ARBA00023136"/>
    </source>
</evidence>
<evidence type="ECO:0000256" key="7">
    <source>
        <dbReference type="ARBA" id="ARBA00022692"/>
    </source>
</evidence>
<evidence type="ECO:0000256" key="11">
    <source>
        <dbReference type="RuleBase" id="RU363032"/>
    </source>
</evidence>
<keyword evidence="5" id="KW-1003">Cell membrane</keyword>
<keyword evidence="4 11" id="KW-0813">Transport</keyword>
<feature type="transmembrane region" description="Helical" evidence="11">
    <location>
        <begin position="94"/>
        <end position="116"/>
    </location>
</feature>
<feature type="transmembrane region" description="Helical" evidence="11">
    <location>
        <begin position="161"/>
        <end position="181"/>
    </location>
</feature>
<dbReference type="InterPro" id="IPR050901">
    <property type="entry name" value="BP-dep_ABC_trans_perm"/>
</dbReference>
<dbReference type="Gene3D" id="1.10.3720.10">
    <property type="entry name" value="MetI-like"/>
    <property type="match status" value="1"/>
</dbReference>
<comment type="subcellular location">
    <subcellularLocation>
        <location evidence="2 11">Cell membrane</location>
        <topology evidence="2 11">Multi-pass membrane protein</topology>
    </subcellularLocation>
</comment>